<dbReference type="PANTHER" id="PTHR10458">
    <property type="entry name" value="PEPTIDE DEFORMYLASE"/>
    <property type="match status" value="1"/>
</dbReference>
<dbReference type="PRINTS" id="PR01576">
    <property type="entry name" value="PDEFORMYLASE"/>
</dbReference>
<dbReference type="Gene3D" id="3.90.45.10">
    <property type="entry name" value="Peptide deformylase"/>
    <property type="match status" value="1"/>
</dbReference>
<comment type="catalytic activity">
    <reaction evidence="2">
        <text>N-terminal N-formyl-L-methionyl-[peptide] + H2O = N-terminal L-methionyl-[peptide] + formate</text>
        <dbReference type="Rhea" id="RHEA:24420"/>
        <dbReference type="Rhea" id="RHEA-COMP:10639"/>
        <dbReference type="Rhea" id="RHEA-COMP:10640"/>
        <dbReference type="ChEBI" id="CHEBI:15377"/>
        <dbReference type="ChEBI" id="CHEBI:15740"/>
        <dbReference type="ChEBI" id="CHEBI:49298"/>
        <dbReference type="ChEBI" id="CHEBI:64731"/>
        <dbReference type="EC" id="3.5.1.88"/>
    </reaction>
</comment>
<evidence type="ECO:0000256" key="1">
    <source>
        <dbReference type="ARBA" id="ARBA00010759"/>
    </source>
</evidence>
<name>A0A0R2XAF4_9BACT</name>
<dbReference type="InterPro" id="IPR023635">
    <property type="entry name" value="Peptide_deformylase"/>
</dbReference>
<dbReference type="PIRSF" id="PIRSF004749">
    <property type="entry name" value="Pep_def"/>
    <property type="match status" value="1"/>
</dbReference>
<dbReference type="AlphaFoldDB" id="A0A0R2XAF4"/>
<feature type="binding site" evidence="2">
    <location>
        <position position="152"/>
    </location>
    <ligand>
        <name>Fe cation</name>
        <dbReference type="ChEBI" id="CHEBI:24875"/>
    </ligand>
</feature>
<dbReference type="GO" id="GO:0006412">
    <property type="term" value="P:translation"/>
    <property type="evidence" value="ECO:0007669"/>
    <property type="project" value="UniProtKB-UniRule"/>
</dbReference>
<comment type="function">
    <text evidence="2">Removes the formyl group from the N-terminal Met of newly synthesized proteins. Requires at least a dipeptide for an efficient rate of reaction. N-terminal L-methionine is a prerequisite for activity but the enzyme has broad specificity at other positions.</text>
</comment>
<evidence type="ECO:0000313" key="4">
    <source>
        <dbReference type="Proteomes" id="UP000051557"/>
    </source>
</evidence>
<comment type="similarity">
    <text evidence="1 2">Belongs to the polypeptide deformylase family.</text>
</comment>
<dbReference type="GO" id="GO:0046872">
    <property type="term" value="F:metal ion binding"/>
    <property type="evidence" value="ECO:0007669"/>
    <property type="project" value="UniProtKB-KW"/>
</dbReference>
<keyword evidence="2" id="KW-0408">Iron</keyword>
<feature type="binding site" evidence="2">
    <location>
        <position position="106"/>
    </location>
    <ligand>
        <name>Fe cation</name>
        <dbReference type="ChEBI" id="CHEBI:24875"/>
    </ligand>
</feature>
<dbReference type="HAMAP" id="MF_00163">
    <property type="entry name" value="Pep_deformylase"/>
    <property type="match status" value="1"/>
</dbReference>
<comment type="caution">
    <text evidence="3">The sequence shown here is derived from an EMBL/GenBank/DDBJ whole genome shotgun (WGS) entry which is preliminary data.</text>
</comment>
<sequence length="185" mass="20903">MLPVRLYGDPVLRQPATPVLPPDPKLNELSRVLENTMREAEGIGLAAPQIGISLQIAVVDLRKIEKRPSTMELGGKPVDWRVHMPLFFCNPVVTLTRRRDEEDEGCLSFPNLHGPVRRSLRIQMDYQDLKGNRLTLAAGGLLARALQHEVDHLMGILFIDRMSPDTRRTLAPELETLQRLYPARS</sequence>
<evidence type="ECO:0000313" key="3">
    <source>
        <dbReference type="EMBL" id="KRP32877.1"/>
    </source>
</evidence>
<dbReference type="SUPFAM" id="SSF56420">
    <property type="entry name" value="Peptide deformylase"/>
    <property type="match status" value="1"/>
</dbReference>
<dbReference type="EMBL" id="LIDM01000050">
    <property type="protein sequence ID" value="KRP32877.1"/>
    <property type="molecule type" value="Genomic_DNA"/>
</dbReference>
<dbReference type="InterPro" id="IPR036821">
    <property type="entry name" value="Peptide_deformylase_sf"/>
</dbReference>
<accession>A0A0R2XAF4</accession>
<proteinExistence type="inferred from homology"/>
<dbReference type="Pfam" id="PF01327">
    <property type="entry name" value="Pep_deformylase"/>
    <property type="match status" value="1"/>
</dbReference>
<reference evidence="3 4" key="1">
    <citation type="submission" date="2015-10" db="EMBL/GenBank/DDBJ databases">
        <title>Metagenome-Assembled Genomes uncover a global brackish microbiome.</title>
        <authorList>
            <person name="Hugerth L.W."/>
            <person name="Larsson J."/>
            <person name="Alneberg J."/>
            <person name="Lindh M.V."/>
            <person name="Legrand C."/>
            <person name="Pinhassi J."/>
            <person name="Andersson A.F."/>
        </authorList>
    </citation>
    <scope>NUCLEOTIDE SEQUENCE [LARGE SCALE GENOMIC DNA]</scope>
    <source>
        <strain evidence="3">BACL9 MAG-120820-bin42</strain>
    </source>
</reference>
<dbReference type="Proteomes" id="UP000051557">
    <property type="component" value="Unassembled WGS sequence"/>
</dbReference>
<keyword evidence="2" id="KW-0378">Hydrolase</keyword>
<protein>
    <recommendedName>
        <fullName evidence="2">Peptide deformylase</fullName>
        <shortName evidence="2">PDF</shortName>
        <ecNumber evidence="2">3.5.1.88</ecNumber>
    </recommendedName>
    <alternativeName>
        <fullName evidence="2">Polypeptide deformylase</fullName>
    </alternativeName>
</protein>
<feature type="active site" evidence="2">
    <location>
        <position position="149"/>
    </location>
</feature>
<dbReference type="NCBIfam" id="TIGR00079">
    <property type="entry name" value="pept_deformyl"/>
    <property type="match status" value="1"/>
</dbReference>
<dbReference type="EC" id="3.5.1.88" evidence="2"/>
<evidence type="ECO:0000256" key="2">
    <source>
        <dbReference type="HAMAP-Rule" id="MF_00163"/>
    </source>
</evidence>
<dbReference type="NCBIfam" id="NF001159">
    <property type="entry name" value="PRK00150.1-3"/>
    <property type="match status" value="1"/>
</dbReference>
<dbReference type="PANTHER" id="PTHR10458:SF22">
    <property type="entry name" value="PEPTIDE DEFORMYLASE"/>
    <property type="match status" value="1"/>
</dbReference>
<keyword evidence="2" id="KW-0648">Protein biosynthesis</keyword>
<gene>
    <name evidence="2" type="primary">def</name>
    <name evidence="3" type="ORF">ABS32_02165</name>
</gene>
<dbReference type="GO" id="GO:0042586">
    <property type="term" value="F:peptide deformylase activity"/>
    <property type="evidence" value="ECO:0007669"/>
    <property type="project" value="UniProtKB-UniRule"/>
</dbReference>
<organism evidence="3 4">
    <name type="scientific">Verrucomicrobia subdivision 6 bacterium BACL9 MAG-120820-bin42</name>
    <dbReference type="NCBI Taxonomy" id="1655634"/>
    <lineage>
        <taxon>Bacteria</taxon>
        <taxon>Pseudomonadati</taxon>
        <taxon>Verrucomicrobiota</taxon>
        <taxon>Verrucomicrobiia</taxon>
        <taxon>Verrucomicrobiales</taxon>
        <taxon>Verrucomicrobia subdivision 6</taxon>
    </lineage>
</organism>
<keyword evidence="2" id="KW-0479">Metal-binding</keyword>
<dbReference type="CDD" id="cd00487">
    <property type="entry name" value="Pep_deformylase"/>
    <property type="match status" value="1"/>
</dbReference>
<feature type="binding site" evidence="2">
    <location>
        <position position="148"/>
    </location>
    <ligand>
        <name>Fe cation</name>
        <dbReference type="ChEBI" id="CHEBI:24875"/>
    </ligand>
</feature>
<comment type="cofactor">
    <cofactor evidence="2">
        <name>Fe(2+)</name>
        <dbReference type="ChEBI" id="CHEBI:29033"/>
    </cofactor>
    <text evidence="2">Binds 1 Fe(2+) ion.</text>
</comment>